<dbReference type="AlphaFoldDB" id="A0A1H3CNY7"/>
<dbReference type="RefSeq" id="WP_093037811.1">
    <property type="nucleotide sequence ID" value="NZ_FNNZ01000036.1"/>
</dbReference>
<reference evidence="2" key="1">
    <citation type="submission" date="2016-10" db="EMBL/GenBank/DDBJ databases">
        <authorList>
            <person name="Varghese N."/>
            <person name="Submissions S."/>
        </authorList>
    </citation>
    <scope>NUCLEOTIDE SEQUENCE [LARGE SCALE GENOMIC DNA]</scope>
    <source>
        <strain evidence="2">DSM 217</strain>
    </source>
</reference>
<keyword evidence="2" id="KW-1185">Reference proteome</keyword>
<proteinExistence type="predicted"/>
<sequence length="181" mass="19016">MKNRLHIFRAGCYLPMSGSRVCLGAADLAATAKAYDSARHQAPLVIGHPASHDQAHGWVTGLEAVGGDLYADAEPSDALRERVRAGAYRKISASFWPPAHPANPAPGIWSLRHVGFLGAAVPAVLGLDPVDLSGCSCHMTPLPPDPIEQAARCMAGLPPIDFAAIEDDPIERAARIMAGIA</sequence>
<name>A0A1H3CNY7_THIRO</name>
<gene>
    <name evidence="1" type="ORF">SAMN05421783_1366</name>
</gene>
<dbReference type="Proteomes" id="UP000198816">
    <property type="component" value="Unassembled WGS sequence"/>
</dbReference>
<dbReference type="EMBL" id="FNNZ01000036">
    <property type="protein sequence ID" value="SDX55598.1"/>
    <property type="molecule type" value="Genomic_DNA"/>
</dbReference>
<accession>A0A1H3CNY7</accession>
<dbReference type="STRING" id="1058.SAMN05421783_1366"/>
<organism evidence="1 2">
    <name type="scientific">Thiocapsa roseopersicina</name>
    <dbReference type="NCBI Taxonomy" id="1058"/>
    <lineage>
        <taxon>Bacteria</taxon>
        <taxon>Pseudomonadati</taxon>
        <taxon>Pseudomonadota</taxon>
        <taxon>Gammaproteobacteria</taxon>
        <taxon>Chromatiales</taxon>
        <taxon>Chromatiaceae</taxon>
        <taxon>Thiocapsa</taxon>
    </lineage>
</organism>
<evidence type="ECO:0000313" key="2">
    <source>
        <dbReference type="Proteomes" id="UP000198816"/>
    </source>
</evidence>
<evidence type="ECO:0000313" key="1">
    <source>
        <dbReference type="EMBL" id="SDX55598.1"/>
    </source>
</evidence>
<protein>
    <submittedName>
        <fullName evidence="1">Uncharacterized protein</fullName>
    </submittedName>
</protein>
<dbReference type="OrthoDB" id="9816412at2"/>